<evidence type="ECO:0008006" key="4">
    <source>
        <dbReference type="Google" id="ProtNLM"/>
    </source>
</evidence>
<organism evidence="2 3">
    <name type="scientific">Hyaloperonospora brassicae</name>
    <name type="common">Brassica downy mildew</name>
    <name type="synonym">Peronospora brassicae</name>
    <dbReference type="NCBI Taxonomy" id="162125"/>
    <lineage>
        <taxon>Eukaryota</taxon>
        <taxon>Sar</taxon>
        <taxon>Stramenopiles</taxon>
        <taxon>Oomycota</taxon>
        <taxon>Peronosporomycetes</taxon>
        <taxon>Peronosporales</taxon>
        <taxon>Peronosporaceae</taxon>
        <taxon>Hyaloperonospora</taxon>
    </lineage>
</organism>
<dbReference type="EMBL" id="CANTFL010000204">
    <property type="protein sequence ID" value="CAI5718507.1"/>
    <property type="molecule type" value="Genomic_DNA"/>
</dbReference>
<name>A0AAV0TDR9_HYABA</name>
<keyword evidence="3" id="KW-1185">Reference proteome</keyword>
<accession>A0AAV0TDR9</accession>
<evidence type="ECO:0000313" key="3">
    <source>
        <dbReference type="Proteomes" id="UP001162031"/>
    </source>
</evidence>
<protein>
    <recommendedName>
        <fullName evidence="4">RxLR effector candidate protein</fullName>
    </recommendedName>
</protein>
<sequence length="443" mass="49424">MQPLYIMLVASSLARVDSATEAASSNAVAHHYLATVHSLAGNEDTILPEKLLKSNGTAADDGVRTIGGADTVAQKMMALWPKMQGKSWSGSFSKLSKDVPATQDGVIAILEHAKMKNLVRLYPNKDLITEFVTMLEHDHLALALALARAKTSPNTDVKEIAELLSKQHFELLRKDVKTNAGMFECLELDKTKAEEYLNFDLKISALEGFIASRRAEAVTDKGKLKIRASGDTIASRQTETTTEKDELIETLTEGFGGLNELLRVIDGARLSGNMNALSTARRLSQKMHVDWDNRMISPADVVVLLKLIDGPIAWTGEKLSTLSAYISYKSDVLHATTQHLFDVLYEGFEKFFRSDKELAAMLVRMMPTSTDLLRLLFARWMKIDKFTPDNVFGKRLQKLDREDADQLQKKFGKFYEAELAKKEKPMPTGQLQARKMYQHTPVG</sequence>
<proteinExistence type="predicted"/>
<dbReference type="Proteomes" id="UP001162031">
    <property type="component" value="Unassembled WGS sequence"/>
</dbReference>
<gene>
    <name evidence="2" type="ORF">HBR001_LOCUS2018</name>
</gene>
<evidence type="ECO:0000256" key="1">
    <source>
        <dbReference type="SAM" id="MobiDB-lite"/>
    </source>
</evidence>
<comment type="caution">
    <text evidence="2">The sequence shown here is derived from an EMBL/GenBank/DDBJ whole genome shotgun (WGS) entry which is preliminary data.</text>
</comment>
<evidence type="ECO:0000313" key="2">
    <source>
        <dbReference type="EMBL" id="CAI5718507.1"/>
    </source>
</evidence>
<reference evidence="2" key="1">
    <citation type="submission" date="2022-12" db="EMBL/GenBank/DDBJ databases">
        <authorList>
            <person name="Webb A."/>
        </authorList>
    </citation>
    <scope>NUCLEOTIDE SEQUENCE</scope>
    <source>
        <strain evidence="2">Hp1</strain>
    </source>
</reference>
<dbReference type="AlphaFoldDB" id="A0AAV0TDR9"/>
<feature type="region of interest" description="Disordered" evidence="1">
    <location>
        <begin position="424"/>
        <end position="443"/>
    </location>
</feature>